<reference evidence="2" key="1">
    <citation type="submission" date="2016-11" db="EMBL/GenBank/DDBJ databases">
        <authorList>
            <person name="Varghese N."/>
            <person name="Submissions S."/>
        </authorList>
    </citation>
    <scope>NUCLEOTIDE SEQUENCE [LARGE SCALE GENOMIC DNA]</scope>
    <source>
        <strain evidence="2">DSM 21264</strain>
    </source>
</reference>
<protein>
    <submittedName>
        <fullName evidence="1">Uncharacterized protein</fullName>
    </submittedName>
</protein>
<proteinExistence type="predicted"/>
<dbReference type="AlphaFoldDB" id="A0A1M5GWY1"/>
<dbReference type="EMBL" id="FQUH01000027">
    <property type="protein sequence ID" value="SHG08231.1"/>
    <property type="molecule type" value="Genomic_DNA"/>
</dbReference>
<evidence type="ECO:0000313" key="2">
    <source>
        <dbReference type="Proteomes" id="UP000184159"/>
    </source>
</evidence>
<accession>A0A1M5GWY1</accession>
<sequence length="160" mass="17716">MIPLSHISSVTKFKKLESNERNYVIEVTLISAHNHSRHNEIINEPTTNMGEIMKNQLSLAAVTAIATLLSANVFASESQYDMNIYTLPDQAIVKVTENGQPVSQVPVEVDGGSQHQTLMTSAHGTVIVENNENHSRSFKISVNEPNGEQIVTHRFISVQH</sequence>
<evidence type="ECO:0000313" key="1">
    <source>
        <dbReference type="EMBL" id="SHG08231.1"/>
    </source>
</evidence>
<gene>
    <name evidence="1" type="ORF">SAMN02745781_03924</name>
</gene>
<dbReference type="Proteomes" id="UP000184159">
    <property type="component" value="Unassembled WGS sequence"/>
</dbReference>
<name>A0A1M5GWY1_VIBGA</name>
<keyword evidence="2" id="KW-1185">Reference proteome</keyword>
<organism evidence="1 2">
    <name type="scientific">Vibrio gazogenes DSM 21264 = NBRC 103151</name>
    <dbReference type="NCBI Taxonomy" id="1123492"/>
    <lineage>
        <taxon>Bacteria</taxon>
        <taxon>Pseudomonadati</taxon>
        <taxon>Pseudomonadota</taxon>
        <taxon>Gammaproteobacteria</taxon>
        <taxon>Vibrionales</taxon>
        <taxon>Vibrionaceae</taxon>
        <taxon>Vibrio</taxon>
    </lineage>
</organism>